<dbReference type="Proteomes" id="UP000283530">
    <property type="component" value="Unassembled WGS sequence"/>
</dbReference>
<proteinExistence type="inferred from homology"/>
<sequence>MMGHCLLSYLATSRTRGGKHPIYSGIRSRSNKWVSKIREARKASRTRLGTFPTAKMTDRLRCGGACSQGCRCHLQFAGFRRIQSDSGFHFSI</sequence>
<comment type="caution">
    <text evidence="2">The sequence shown here is derived from an EMBL/GenBank/DDBJ whole genome shotgun (WGS) entry which is preliminary data.</text>
</comment>
<evidence type="ECO:0000313" key="2">
    <source>
        <dbReference type="EMBL" id="RWR74914.1"/>
    </source>
</evidence>
<dbReference type="EMBL" id="QPKB01000001">
    <property type="protein sequence ID" value="RWR74914.1"/>
    <property type="molecule type" value="Genomic_DNA"/>
</dbReference>
<gene>
    <name evidence="2" type="ORF">CKAN_00327100</name>
</gene>
<evidence type="ECO:0000256" key="1">
    <source>
        <dbReference type="ARBA" id="ARBA00024343"/>
    </source>
</evidence>
<organism evidence="2 3">
    <name type="scientific">Cinnamomum micranthum f. kanehirae</name>
    <dbReference type="NCBI Taxonomy" id="337451"/>
    <lineage>
        <taxon>Eukaryota</taxon>
        <taxon>Viridiplantae</taxon>
        <taxon>Streptophyta</taxon>
        <taxon>Embryophyta</taxon>
        <taxon>Tracheophyta</taxon>
        <taxon>Spermatophyta</taxon>
        <taxon>Magnoliopsida</taxon>
        <taxon>Magnoliidae</taxon>
        <taxon>Laurales</taxon>
        <taxon>Lauraceae</taxon>
        <taxon>Cinnamomum</taxon>
    </lineage>
</organism>
<accession>A0A443N8R4</accession>
<keyword evidence="3" id="KW-1185">Reference proteome</keyword>
<name>A0A443N8R4_9MAGN</name>
<comment type="similarity">
    <text evidence="1">Belongs to the AP2/ERF transcription factor family. ERF subfamily.</text>
</comment>
<reference evidence="2 3" key="1">
    <citation type="journal article" date="2019" name="Nat. Plants">
        <title>Stout camphor tree genome fills gaps in understanding of flowering plant genome evolution.</title>
        <authorList>
            <person name="Chaw S.M."/>
            <person name="Liu Y.C."/>
            <person name="Wu Y.W."/>
            <person name="Wang H.Y."/>
            <person name="Lin C.I."/>
            <person name="Wu C.S."/>
            <person name="Ke H.M."/>
            <person name="Chang L.Y."/>
            <person name="Hsu C.Y."/>
            <person name="Yang H.T."/>
            <person name="Sudianto E."/>
            <person name="Hsu M.H."/>
            <person name="Wu K.P."/>
            <person name="Wang L.N."/>
            <person name="Leebens-Mack J.H."/>
            <person name="Tsai I.J."/>
        </authorList>
    </citation>
    <scope>NUCLEOTIDE SEQUENCE [LARGE SCALE GENOMIC DNA]</scope>
    <source>
        <strain evidence="3">cv. Chaw 1501</strain>
        <tissue evidence="2">Young leaves</tissue>
    </source>
</reference>
<dbReference type="PANTHER" id="PTHR31985">
    <property type="entry name" value="ETHYLENE-RESPONSIVE TRANSCRIPTION FACTOR ERF042-RELATED"/>
    <property type="match status" value="1"/>
</dbReference>
<dbReference type="AlphaFoldDB" id="A0A443N8R4"/>
<evidence type="ECO:0000313" key="3">
    <source>
        <dbReference type="Proteomes" id="UP000283530"/>
    </source>
</evidence>
<protein>
    <submittedName>
        <fullName evidence="2">Ethylene-responsive transcription factor ERF027-like protein</fullName>
    </submittedName>
</protein>
<dbReference type="InterPro" id="IPR051032">
    <property type="entry name" value="AP2/ERF_TF_ERF_subfamily"/>
</dbReference>
<dbReference type="OrthoDB" id="1932364at2759"/>
<dbReference type="PANTHER" id="PTHR31985:SF242">
    <property type="entry name" value="OS02G0676800 PROTEIN"/>
    <property type="match status" value="1"/>
</dbReference>